<dbReference type="EMBL" id="CAJGYM010000248">
    <property type="protein sequence ID" value="CAD6200181.1"/>
    <property type="molecule type" value="Genomic_DNA"/>
</dbReference>
<evidence type="ECO:0000313" key="2">
    <source>
        <dbReference type="EMBL" id="CAD6200181.1"/>
    </source>
</evidence>
<comment type="caution">
    <text evidence="2">The sequence shown here is derived from an EMBL/GenBank/DDBJ whole genome shotgun (WGS) entry which is preliminary data.</text>
</comment>
<name>A0A8S1I0N9_9PELO</name>
<evidence type="ECO:0000313" key="3">
    <source>
        <dbReference type="Proteomes" id="UP000835052"/>
    </source>
</evidence>
<feature type="compositionally biased region" description="Basic and acidic residues" evidence="1">
    <location>
        <begin position="13"/>
        <end position="31"/>
    </location>
</feature>
<dbReference type="Proteomes" id="UP000835052">
    <property type="component" value="Unassembled WGS sequence"/>
</dbReference>
<proteinExistence type="predicted"/>
<gene>
    <name evidence="2" type="ORF">CAUJ_LOCUS16079</name>
</gene>
<dbReference type="AlphaFoldDB" id="A0A8S1I0N9"/>
<reference evidence="2" key="1">
    <citation type="submission" date="2020-10" db="EMBL/GenBank/DDBJ databases">
        <authorList>
            <person name="Kikuchi T."/>
        </authorList>
    </citation>
    <scope>NUCLEOTIDE SEQUENCE</scope>
    <source>
        <strain evidence="2">NKZ352</strain>
    </source>
</reference>
<sequence>MGHTAHKNTKACMETKKQGKAHNFELDGIEKRRRYRTPERVRHLSGASTATSPFFQQVLSHSFLKSLNLKNSLAVQKHFSQQKPIPSQTTDPTNRHTCRHETSAADLAIGMMSAEPELLANVISPVATVQFMGTLFPAKARAQADLHGKRPAKVFQTGALETISEIIYSCSVSLTQAPSQGYLDDISDAVDHQKLSEVAHLEEGSGVVLLMSP</sequence>
<feature type="compositionally biased region" description="Polar residues" evidence="1">
    <location>
        <begin position="78"/>
        <end position="92"/>
    </location>
</feature>
<organism evidence="2 3">
    <name type="scientific">Caenorhabditis auriculariae</name>
    <dbReference type="NCBI Taxonomy" id="2777116"/>
    <lineage>
        <taxon>Eukaryota</taxon>
        <taxon>Metazoa</taxon>
        <taxon>Ecdysozoa</taxon>
        <taxon>Nematoda</taxon>
        <taxon>Chromadorea</taxon>
        <taxon>Rhabditida</taxon>
        <taxon>Rhabditina</taxon>
        <taxon>Rhabditomorpha</taxon>
        <taxon>Rhabditoidea</taxon>
        <taxon>Rhabditidae</taxon>
        <taxon>Peloderinae</taxon>
        <taxon>Caenorhabditis</taxon>
    </lineage>
</organism>
<protein>
    <submittedName>
        <fullName evidence="2">Uncharacterized protein</fullName>
    </submittedName>
</protein>
<feature type="region of interest" description="Disordered" evidence="1">
    <location>
        <begin position="78"/>
        <end position="97"/>
    </location>
</feature>
<evidence type="ECO:0000256" key="1">
    <source>
        <dbReference type="SAM" id="MobiDB-lite"/>
    </source>
</evidence>
<keyword evidence="3" id="KW-1185">Reference proteome</keyword>
<accession>A0A8S1I0N9</accession>
<feature type="region of interest" description="Disordered" evidence="1">
    <location>
        <begin position="1"/>
        <end position="31"/>
    </location>
</feature>